<dbReference type="Proteomes" id="UP000029922">
    <property type="component" value="Unassembled WGS sequence"/>
</dbReference>
<organism evidence="13 14">
    <name type="scientific">Helicobacter muridarum</name>
    <dbReference type="NCBI Taxonomy" id="216"/>
    <lineage>
        <taxon>Bacteria</taxon>
        <taxon>Pseudomonadati</taxon>
        <taxon>Campylobacterota</taxon>
        <taxon>Epsilonproteobacteria</taxon>
        <taxon>Campylobacterales</taxon>
        <taxon>Helicobacteraceae</taxon>
        <taxon>Helicobacter</taxon>
    </lineage>
</organism>
<dbReference type="Gene3D" id="3.30.450.20">
    <property type="entry name" value="PAS domain"/>
    <property type="match status" value="1"/>
</dbReference>
<keyword evidence="9" id="KW-0175">Coiled coil</keyword>
<dbReference type="Pfam" id="PF00672">
    <property type="entry name" value="HAMP"/>
    <property type="match status" value="1"/>
</dbReference>
<feature type="coiled-coil region" evidence="9">
    <location>
        <begin position="532"/>
        <end position="559"/>
    </location>
</feature>
<dbReference type="STRING" id="216.LS73_04480"/>
<comment type="similarity">
    <text evidence="7">Belongs to the methyl-accepting chemotaxis (MCP) protein family.</text>
</comment>
<dbReference type="GO" id="GO:0007165">
    <property type="term" value="P:signal transduction"/>
    <property type="evidence" value="ECO:0007669"/>
    <property type="project" value="UniProtKB-KW"/>
</dbReference>
<dbReference type="PROSITE" id="PS50885">
    <property type="entry name" value="HAMP"/>
    <property type="match status" value="1"/>
</dbReference>
<keyword evidence="5 10" id="KW-0472">Membrane</keyword>
<evidence type="ECO:0000256" key="8">
    <source>
        <dbReference type="PROSITE-ProRule" id="PRU00284"/>
    </source>
</evidence>
<dbReference type="SMART" id="SM00283">
    <property type="entry name" value="MA"/>
    <property type="match status" value="1"/>
</dbReference>
<evidence type="ECO:0000259" key="11">
    <source>
        <dbReference type="PROSITE" id="PS50111"/>
    </source>
</evidence>
<evidence type="ECO:0000256" key="3">
    <source>
        <dbReference type="ARBA" id="ARBA00022692"/>
    </source>
</evidence>
<feature type="domain" description="HAMP" evidence="12">
    <location>
        <begin position="343"/>
        <end position="383"/>
    </location>
</feature>
<name>A0A4U8TMW1_9HELI</name>
<keyword evidence="3 10" id="KW-0812">Transmembrane</keyword>
<dbReference type="PANTHER" id="PTHR32089:SF112">
    <property type="entry name" value="LYSOZYME-LIKE PROTEIN-RELATED"/>
    <property type="match status" value="1"/>
</dbReference>
<dbReference type="AlphaFoldDB" id="A0A4U8TMW1"/>
<dbReference type="Pfam" id="PF08269">
    <property type="entry name" value="dCache_2"/>
    <property type="match status" value="1"/>
</dbReference>
<keyword evidence="2" id="KW-1003">Cell membrane</keyword>
<evidence type="ECO:0000259" key="12">
    <source>
        <dbReference type="PROSITE" id="PS50885"/>
    </source>
</evidence>
<dbReference type="SMART" id="SM01049">
    <property type="entry name" value="Cache_2"/>
    <property type="match status" value="1"/>
</dbReference>
<dbReference type="CDD" id="cd06225">
    <property type="entry name" value="HAMP"/>
    <property type="match status" value="1"/>
</dbReference>
<dbReference type="GO" id="GO:0005886">
    <property type="term" value="C:plasma membrane"/>
    <property type="evidence" value="ECO:0007669"/>
    <property type="project" value="UniProtKB-SubCell"/>
</dbReference>
<evidence type="ECO:0000313" key="14">
    <source>
        <dbReference type="Proteomes" id="UP000029922"/>
    </source>
</evidence>
<dbReference type="InterPro" id="IPR004010">
    <property type="entry name" value="Double_Cache_2"/>
</dbReference>
<feature type="domain" description="Methyl-accepting transducer" evidence="11">
    <location>
        <begin position="460"/>
        <end position="622"/>
    </location>
</feature>
<dbReference type="InterPro" id="IPR003660">
    <property type="entry name" value="HAMP_dom"/>
</dbReference>
<feature type="transmembrane region" description="Helical" evidence="10">
    <location>
        <begin position="12"/>
        <end position="35"/>
    </location>
</feature>
<proteinExistence type="inferred from homology"/>
<evidence type="ECO:0000313" key="13">
    <source>
        <dbReference type="EMBL" id="TLE00168.1"/>
    </source>
</evidence>
<dbReference type="Gene3D" id="1.20.120.1530">
    <property type="match status" value="1"/>
</dbReference>
<evidence type="ECO:0000256" key="10">
    <source>
        <dbReference type="SAM" id="Phobius"/>
    </source>
</evidence>
<dbReference type="InterPro" id="IPR033480">
    <property type="entry name" value="sCache_2"/>
</dbReference>
<dbReference type="PANTHER" id="PTHR32089">
    <property type="entry name" value="METHYL-ACCEPTING CHEMOTAXIS PROTEIN MCPB"/>
    <property type="match status" value="1"/>
</dbReference>
<comment type="subcellular location">
    <subcellularLocation>
        <location evidence="1">Cell membrane</location>
        <topology evidence="1">Multi-pass membrane protein</topology>
    </subcellularLocation>
</comment>
<keyword evidence="4 10" id="KW-1133">Transmembrane helix</keyword>
<protein>
    <submittedName>
        <fullName evidence="13">Chemotaxis protein</fullName>
    </submittedName>
</protein>
<accession>A0A4U8TMW1</accession>
<keyword evidence="6 8" id="KW-0807">Transducer</keyword>
<evidence type="ECO:0000256" key="1">
    <source>
        <dbReference type="ARBA" id="ARBA00004651"/>
    </source>
</evidence>
<sequence length="622" mass="70050">MFRLILFNNENSIFFIKFLIFYTKLIYIKTIILMVKEHSVYKNFPLKFKLLIFMLISFVSFFVLITVLYMDNIKIIKKIDDQVYSIVKSDVQNKLKLSVDAAANVIGQLIEGIDNEQDKIDIIAKAIDKFRFEDDKSGYLFSFKGNVAVAHPTRKDMIGVDSSQLKDANGTAFINEMNIKANQGGGFVEYIFTKPLPDGRYTNALKESYATLIPNSDGIWIGSGMYIDNLLSIVDDITNPIDDTLESENLKSIIIYVFIFLILFIPLFIVFYRNLLGNISKIEDGLYLFFRYVNNEIKSTARVDINSKDEFGKLADSINTNIKLIESGLSQDRGVIDQAKFIAEEVSNGNLTLRVEQEPNNPQLKALKDTFNSMLDSLQRIIGSNLNEIQRVFDSYKIMDFTASIKNADGNFEININMLGQEIRTILNTSLKFANNLDLDIKSLQKASKNLSDITKSQVDSLSETMRAVRHIADSMQNINDKTDSITVQSNDIRDISLIIGDIAKQTNLLALNASIEAARAGEHGRGFAVVADEVRKLAERTQKSLNEIESNINVLAQNINDMSECIKEQTLDISLVDESISNMDSLTRDSADIATHSREIGESVKKTAAMILEDANKKKFS</sequence>
<reference evidence="13 14" key="1">
    <citation type="journal article" date="2014" name="Genome Announc.">
        <title>Draft genome sequences of eight enterohepatic helicobacter species isolated from both laboratory and wild rodents.</title>
        <authorList>
            <person name="Sheh A."/>
            <person name="Shen Z."/>
            <person name="Fox J.G."/>
        </authorList>
    </citation>
    <scope>NUCLEOTIDE SEQUENCE [LARGE SCALE GENOMIC DNA]</scope>
    <source>
        <strain evidence="13 14">ST1</strain>
    </source>
</reference>
<dbReference type="PROSITE" id="PS50111">
    <property type="entry name" value="CHEMOTAXIS_TRANSDUC_2"/>
    <property type="match status" value="1"/>
</dbReference>
<dbReference type="SUPFAM" id="SSF58104">
    <property type="entry name" value="Methyl-accepting chemotaxis protein (MCP) signaling domain"/>
    <property type="match status" value="1"/>
</dbReference>
<evidence type="ECO:0000256" key="4">
    <source>
        <dbReference type="ARBA" id="ARBA00022989"/>
    </source>
</evidence>
<comment type="caution">
    <text evidence="13">The sequence shown here is derived from an EMBL/GenBank/DDBJ whole genome shotgun (WGS) entry which is preliminary data.</text>
</comment>
<feature type="transmembrane region" description="Helical" evidence="10">
    <location>
        <begin position="50"/>
        <end position="70"/>
    </location>
</feature>
<dbReference type="InterPro" id="IPR004089">
    <property type="entry name" value="MCPsignal_dom"/>
</dbReference>
<dbReference type="EMBL" id="JRPD02000010">
    <property type="protein sequence ID" value="TLE00168.1"/>
    <property type="molecule type" value="Genomic_DNA"/>
</dbReference>
<evidence type="ECO:0000256" key="2">
    <source>
        <dbReference type="ARBA" id="ARBA00022475"/>
    </source>
</evidence>
<feature type="transmembrane region" description="Helical" evidence="10">
    <location>
        <begin position="253"/>
        <end position="272"/>
    </location>
</feature>
<evidence type="ECO:0000256" key="6">
    <source>
        <dbReference type="ARBA" id="ARBA00023224"/>
    </source>
</evidence>
<evidence type="ECO:0000256" key="9">
    <source>
        <dbReference type="SAM" id="Coils"/>
    </source>
</evidence>
<dbReference type="Pfam" id="PF00015">
    <property type="entry name" value="MCPsignal"/>
    <property type="match status" value="1"/>
</dbReference>
<evidence type="ECO:0000256" key="7">
    <source>
        <dbReference type="ARBA" id="ARBA00029447"/>
    </source>
</evidence>
<gene>
    <name evidence="13" type="ORF">LS73_005630</name>
</gene>
<evidence type="ECO:0000256" key="5">
    <source>
        <dbReference type="ARBA" id="ARBA00023136"/>
    </source>
</evidence>
<dbReference type="Gene3D" id="1.10.287.950">
    <property type="entry name" value="Methyl-accepting chemotaxis protein"/>
    <property type="match status" value="1"/>
</dbReference>